<feature type="modified residue" description="N6-(pyridoxal phosphate)lysine" evidence="8">
    <location>
        <position position="211"/>
    </location>
</feature>
<evidence type="ECO:0000256" key="8">
    <source>
        <dbReference type="PIRSR" id="PIRSR001434-2"/>
    </source>
</evidence>
<dbReference type="GO" id="GO:0019343">
    <property type="term" value="P:cysteine biosynthetic process via cystathionine"/>
    <property type="evidence" value="ECO:0007669"/>
    <property type="project" value="TreeGrafter"/>
</dbReference>
<reference evidence="10 11" key="2">
    <citation type="journal article" date="2012" name="Stand. Genomic Sci.">
        <title>Complete genome sequence of the moderately thermophilic mineral-sulfide-oxidizing firmicute Sulfobacillus acidophilus type strain (NAL(T)).</title>
        <authorList>
            <person name="Anderson I."/>
            <person name="Chertkov O."/>
            <person name="Chen A."/>
            <person name="Saunders E."/>
            <person name="Lapidus A."/>
            <person name="Nolan M."/>
            <person name="Lucas S."/>
            <person name="Hammon N."/>
            <person name="Deshpande S."/>
            <person name="Cheng J.F."/>
            <person name="Han C."/>
            <person name="Tapia R."/>
            <person name="Goodwin L.A."/>
            <person name="Pitluck S."/>
            <person name="Liolios K."/>
            <person name="Pagani I."/>
            <person name="Ivanova N."/>
            <person name="Mikhailova N."/>
            <person name="Pati A."/>
            <person name="Palaniappan K."/>
            <person name="Land M."/>
            <person name="Pan C."/>
            <person name="Rohde M."/>
            <person name="Pukall R."/>
            <person name="Goker M."/>
            <person name="Detter J.C."/>
            <person name="Woyke T."/>
            <person name="Bristow J."/>
            <person name="Eisen J.A."/>
            <person name="Markowitz V."/>
            <person name="Hugenholtz P."/>
            <person name="Kyrpides N.C."/>
            <person name="Klenk H.P."/>
            <person name="Mavromatis K."/>
        </authorList>
    </citation>
    <scope>NUCLEOTIDE SEQUENCE [LARGE SCALE GENOMIC DNA]</scope>
    <source>
        <strain evidence="11">ATCC 700253 / DSM 10332 / NAL</strain>
    </source>
</reference>
<dbReference type="InterPro" id="IPR054542">
    <property type="entry name" value="Cys_met_metab_PP"/>
</dbReference>
<comment type="similarity">
    <text evidence="2 9">Belongs to the trans-sulfuration enzymes family.</text>
</comment>
<dbReference type="GO" id="GO:0047982">
    <property type="term" value="F:homocysteine desulfhydrase activity"/>
    <property type="evidence" value="ECO:0007669"/>
    <property type="project" value="UniProtKB-EC"/>
</dbReference>
<organism evidence="10 11">
    <name type="scientific">Sulfobacillus acidophilus (strain ATCC 700253 / DSM 10332 / NAL)</name>
    <dbReference type="NCBI Taxonomy" id="679936"/>
    <lineage>
        <taxon>Bacteria</taxon>
        <taxon>Bacillati</taxon>
        <taxon>Bacillota</taxon>
        <taxon>Clostridia</taxon>
        <taxon>Eubacteriales</taxon>
        <taxon>Clostridiales Family XVII. Incertae Sedis</taxon>
        <taxon>Sulfobacillus</taxon>
    </lineage>
</organism>
<dbReference type="InterPro" id="IPR015421">
    <property type="entry name" value="PyrdxlP-dep_Trfase_major"/>
</dbReference>
<dbReference type="PATRIC" id="fig|679936.5.peg.959"/>
<dbReference type="InterPro" id="IPR015422">
    <property type="entry name" value="PyrdxlP-dep_Trfase_small"/>
</dbReference>
<proteinExistence type="inferred from homology"/>
<dbReference type="Gene3D" id="3.90.1150.10">
    <property type="entry name" value="Aspartate Aminotransferase, domain 1"/>
    <property type="match status" value="1"/>
</dbReference>
<evidence type="ECO:0000256" key="2">
    <source>
        <dbReference type="ARBA" id="ARBA00009077"/>
    </source>
</evidence>
<evidence type="ECO:0000256" key="6">
    <source>
        <dbReference type="ARBA" id="ARBA00048780"/>
    </source>
</evidence>
<comment type="cofactor">
    <cofactor evidence="1 9">
        <name>pyridoxal 5'-phosphate</name>
        <dbReference type="ChEBI" id="CHEBI:597326"/>
    </cofactor>
</comment>
<dbReference type="CDD" id="cd00614">
    <property type="entry name" value="CGS_like"/>
    <property type="match status" value="1"/>
</dbReference>
<dbReference type="GO" id="GO:0018826">
    <property type="term" value="F:methionine gamma-lyase activity"/>
    <property type="evidence" value="ECO:0007669"/>
    <property type="project" value="UniProtKB-EC"/>
</dbReference>
<dbReference type="PANTHER" id="PTHR11808">
    <property type="entry name" value="TRANS-SULFURATION ENZYME FAMILY MEMBER"/>
    <property type="match status" value="1"/>
</dbReference>
<gene>
    <name evidence="10" type="ordered locus">Sulac_0906</name>
</gene>
<dbReference type="PIRSF" id="PIRSF001434">
    <property type="entry name" value="CGS"/>
    <property type="match status" value="1"/>
</dbReference>
<dbReference type="PANTHER" id="PTHR11808:SF85">
    <property type="entry name" value="CYSTATHIONINE GAMMA-LYASE-RELATED"/>
    <property type="match status" value="1"/>
</dbReference>
<dbReference type="GO" id="GO:0004123">
    <property type="term" value="F:cystathionine gamma-lyase activity"/>
    <property type="evidence" value="ECO:0007669"/>
    <property type="project" value="TreeGrafter"/>
</dbReference>
<comment type="catalytic activity">
    <reaction evidence="6">
        <text>L-homocysteine + H2O = 2-oxobutanoate + hydrogen sulfide + NH4(+) + H(+)</text>
        <dbReference type="Rhea" id="RHEA:14501"/>
        <dbReference type="ChEBI" id="CHEBI:15377"/>
        <dbReference type="ChEBI" id="CHEBI:15378"/>
        <dbReference type="ChEBI" id="CHEBI:16763"/>
        <dbReference type="ChEBI" id="CHEBI:28938"/>
        <dbReference type="ChEBI" id="CHEBI:29919"/>
        <dbReference type="ChEBI" id="CHEBI:58199"/>
        <dbReference type="EC" id="4.4.1.2"/>
    </reaction>
    <physiologicalReaction direction="left-to-right" evidence="6">
        <dbReference type="Rhea" id="RHEA:14502"/>
    </physiologicalReaction>
</comment>
<dbReference type="STRING" id="679936.Sulac_0906"/>
<evidence type="ECO:0000313" key="11">
    <source>
        <dbReference type="Proteomes" id="UP000005439"/>
    </source>
</evidence>
<sequence length="396" mass="42503">MANNWSEDTLYVHAGQMRDWPQEVPTAPSIIPSTSYRSADPAVMDAILGGDAPGFTYARHGSPTVAAFTEAVRLLEKGAMAHAYASGMAALDAALYAIRLQAGDHLLVSQDLYGATLNLAEQLWGSAGVIMHALDVTDEEALQEALDRWHPRGVLLESISNPLLKIPDLPRLVEAAHQAGAQVIVDNTFATPALLNPLTWGADLVVHSATKYLGGHGDAMGGVVVGRAEYFDRLHQYAKLRGSVLSPFDAWLLHRGIKTLGLRLARQSANAAQLAAVLADRPEFQQVYYPGLPNHPSHAIAKALMGAKGYGAVVTVELPGGRPQVFSFLSRLRLIGSATTVGDVYTLCLYPRIASHRNQSPEMLRQMGITDGTVRIAVGIEAVDDLVQDILSALQP</sequence>
<dbReference type="InterPro" id="IPR015424">
    <property type="entry name" value="PyrdxlP-dep_Trfase"/>
</dbReference>
<dbReference type="PROSITE" id="PS00868">
    <property type="entry name" value="CYS_MET_METAB_PP"/>
    <property type="match status" value="1"/>
</dbReference>
<evidence type="ECO:0000256" key="5">
    <source>
        <dbReference type="ARBA" id="ARBA00047199"/>
    </source>
</evidence>
<dbReference type="EMBL" id="CP003179">
    <property type="protein sequence ID" value="AEW04408.1"/>
    <property type="molecule type" value="Genomic_DNA"/>
</dbReference>
<protein>
    <recommendedName>
        <fullName evidence="4">homocysteine desulfhydrase</fullName>
        <ecNumber evidence="4">4.4.1.2</ecNumber>
    </recommendedName>
    <alternativeName>
        <fullName evidence="5">Homocysteine desulfhydrase</fullName>
    </alternativeName>
</protein>
<evidence type="ECO:0000256" key="4">
    <source>
        <dbReference type="ARBA" id="ARBA00047175"/>
    </source>
</evidence>
<dbReference type="Gene3D" id="3.40.640.10">
    <property type="entry name" value="Type I PLP-dependent aspartate aminotransferase-like (Major domain)"/>
    <property type="match status" value="1"/>
</dbReference>
<evidence type="ECO:0000256" key="7">
    <source>
        <dbReference type="ARBA" id="ARBA00052699"/>
    </source>
</evidence>
<comment type="catalytic activity">
    <reaction evidence="7">
        <text>L-methionine + H2O = methanethiol + 2-oxobutanoate + NH4(+)</text>
        <dbReference type="Rhea" id="RHEA:23800"/>
        <dbReference type="ChEBI" id="CHEBI:15377"/>
        <dbReference type="ChEBI" id="CHEBI:16007"/>
        <dbReference type="ChEBI" id="CHEBI:16763"/>
        <dbReference type="ChEBI" id="CHEBI:28938"/>
        <dbReference type="ChEBI" id="CHEBI:57844"/>
        <dbReference type="EC" id="4.4.1.11"/>
    </reaction>
    <physiologicalReaction direction="left-to-right" evidence="7">
        <dbReference type="Rhea" id="RHEA:23801"/>
    </physiologicalReaction>
</comment>
<reference evidence="11" key="1">
    <citation type="submission" date="2011-12" db="EMBL/GenBank/DDBJ databases">
        <title>The complete genome of chromosome of Sulfobacillus acidophilus DSM 10332.</title>
        <authorList>
            <person name="Lucas S."/>
            <person name="Han J."/>
            <person name="Lapidus A."/>
            <person name="Bruce D."/>
            <person name="Goodwin L."/>
            <person name="Pitluck S."/>
            <person name="Peters L."/>
            <person name="Kyrpides N."/>
            <person name="Mavromatis K."/>
            <person name="Ivanova N."/>
            <person name="Mikhailova N."/>
            <person name="Chertkov O."/>
            <person name="Saunders E."/>
            <person name="Detter J.C."/>
            <person name="Tapia R."/>
            <person name="Han C."/>
            <person name="Land M."/>
            <person name="Hauser L."/>
            <person name="Markowitz V."/>
            <person name="Cheng J.-F."/>
            <person name="Hugenholtz P."/>
            <person name="Woyke T."/>
            <person name="Wu D."/>
            <person name="Pukall R."/>
            <person name="Gehrich-Schroeter G."/>
            <person name="Schneider S."/>
            <person name="Klenk H.-P."/>
            <person name="Eisen J.A."/>
        </authorList>
    </citation>
    <scope>NUCLEOTIDE SEQUENCE [LARGE SCALE GENOMIC DNA]</scope>
    <source>
        <strain evidence="11">ATCC 700253 / DSM 10332 / NAL</strain>
    </source>
</reference>
<dbReference type="EC" id="4.4.1.2" evidence="4"/>
<dbReference type="Proteomes" id="UP000005439">
    <property type="component" value="Chromosome"/>
</dbReference>
<dbReference type="GO" id="GO:0030170">
    <property type="term" value="F:pyridoxal phosphate binding"/>
    <property type="evidence" value="ECO:0007669"/>
    <property type="project" value="InterPro"/>
</dbReference>
<dbReference type="GO" id="GO:0019346">
    <property type="term" value="P:transsulfuration"/>
    <property type="evidence" value="ECO:0007669"/>
    <property type="project" value="InterPro"/>
</dbReference>
<evidence type="ECO:0000256" key="3">
    <source>
        <dbReference type="ARBA" id="ARBA00022898"/>
    </source>
</evidence>
<dbReference type="AlphaFoldDB" id="G8TSN1"/>
<dbReference type="InterPro" id="IPR000277">
    <property type="entry name" value="Cys/Met-Metab_PyrdxlP-dep_enz"/>
</dbReference>
<evidence type="ECO:0000256" key="9">
    <source>
        <dbReference type="RuleBase" id="RU362118"/>
    </source>
</evidence>
<dbReference type="SUPFAM" id="SSF53383">
    <property type="entry name" value="PLP-dependent transferases"/>
    <property type="match status" value="1"/>
</dbReference>
<keyword evidence="3 8" id="KW-0663">Pyridoxal phosphate</keyword>
<dbReference type="KEGG" id="sap:Sulac_0906"/>
<dbReference type="FunFam" id="3.40.640.10:FF:000046">
    <property type="entry name" value="Cystathionine gamma-lyase"/>
    <property type="match status" value="1"/>
</dbReference>
<dbReference type="Pfam" id="PF01053">
    <property type="entry name" value="Cys_Met_Meta_PP"/>
    <property type="match status" value="1"/>
</dbReference>
<name>G8TSN1_SULAD</name>
<dbReference type="GO" id="GO:0005737">
    <property type="term" value="C:cytoplasm"/>
    <property type="evidence" value="ECO:0007669"/>
    <property type="project" value="TreeGrafter"/>
</dbReference>
<accession>G8TSN1</accession>
<keyword evidence="11" id="KW-1185">Reference proteome</keyword>
<dbReference type="HOGENOM" id="CLU_018986_2_0_9"/>
<evidence type="ECO:0000313" key="10">
    <source>
        <dbReference type="EMBL" id="AEW04408.1"/>
    </source>
</evidence>
<evidence type="ECO:0000256" key="1">
    <source>
        <dbReference type="ARBA" id="ARBA00001933"/>
    </source>
</evidence>